<accession>A0ABV7F9N7</accession>
<evidence type="ECO:0000313" key="2">
    <source>
        <dbReference type="Proteomes" id="UP001595555"/>
    </source>
</evidence>
<keyword evidence="2" id="KW-1185">Reference proteome</keyword>
<comment type="caution">
    <text evidence="1">The sequence shown here is derived from an EMBL/GenBank/DDBJ whole genome shotgun (WGS) entry which is preliminary data.</text>
</comment>
<dbReference type="Proteomes" id="UP001595555">
    <property type="component" value="Unassembled WGS sequence"/>
</dbReference>
<organism evidence="1 2">
    <name type="scientific">Cellvibrio fontiphilus</name>
    <dbReference type="NCBI Taxonomy" id="1815559"/>
    <lineage>
        <taxon>Bacteria</taxon>
        <taxon>Pseudomonadati</taxon>
        <taxon>Pseudomonadota</taxon>
        <taxon>Gammaproteobacteria</taxon>
        <taxon>Cellvibrionales</taxon>
        <taxon>Cellvibrionaceae</taxon>
        <taxon>Cellvibrio</taxon>
    </lineage>
</organism>
<name>A0ABV7F9N7_9GAMM</name>
<reference evidence="2" key="1">
    <citation type="journal article" date="2019" name="Int. J. Syst. Evol. Microbiol.">
        <title>The Global Catalogue of Microorganisms (GCM) 10K type strain sequencing project: providing services to taxonomists for standard genome sequencing and annotation.</title>
        <authorList>
            <consortium name="The Broad Institute Genomics Platform"/>
            <consortium name="The Broad Institute Genome Sequencing Center for Infectious Disease"/>
            <person name="Wu L."/>
            <person name="Ma J."/>
        </authorList>
    </citation>
    <scope>NUCLEOTIDE SEQUENCE [LARGE SCALE GENOMIC DNA]</scope>
    <source>
        <strain evidence="2">KCTC 52237</strain>
    </source>
</reference>
<dbReference type="RefSeq" id="WP_378115452.1">
    <property type="nucleotide sequence ID" value="NZ_JBHRTF010000001.1"/>
</dbReference>
<sequence>MLLSILNLLKPSSWSVLLSLLIVNPSVGAESTLNPELAYKLHYHVTFEPEREGASVAISIEKGELLKTIEFANSHSVYSDIRATGKLTQKDKRVTWELPKGKARLTYFVTLTNERSPGKYDARVTKDWALFRGDDLIPAVTVAEVPGAHAVATLEFVLPTSWDSVETGWPRKKANTFIIDNPERLFDRPIGWMIAGDFGSRRANVAKTDIAIAAPKGENFRRMDALVFFNFVWPEIAKAFGKTPEKLLVVGAGDPMWRGGLSASNSLFLHSDRPLVSENGTSPLLHELTHMVTRISGVQTETTNDDWIAEGLAEFYSFELLYRADGMTKARRSKIIKNLGKWGADVTHLRKTKSTGPITARAVVLLDDLNQEIKKRSNKKYDLDDVTRQLMEKRKVSFDDLKAATEKLIGSDVETFKSALLK</sequence>
<protein>
    <recommendedName>
        <fullName evidence="3">Peptidase M61 catalytic domain-containing protein</fullName>
    </recommendedName>
</protein>
<proteinExistence type="predicted"/>
<evidence type="ECO:0008006" key="3">
    <source>
        <dbReference type="Google" id="ProtNLM"/>
    </source>
</evidence>
<dbReference type="EMBL" id="JBHRTF010000001">
    <property type="protein sequence ID" value="MFC3114270.1"/>
    <property type="molecule type" value="Genomic_DNA"/>
</dbReference>
<gene>
    <name evidence="1" type="ORF">ACFODX_01795</name>
</gene>
<evidence type="ECO:0000313" key="1">
    <source>
        <dbReference type="EMBL" id="MFC3114270.1"/>
    </source>
</evidence>